<dbReference type="AlphaFoldDB" id="A0A562KAA3"/>
<sequence>MVVKSREICGFNAKYTEVYIIPGTVESTDVKPRPLTDEEKCLVEQNRKENETVVLKLDMFTEVKIFPKSKIKE</sequence>
<comment type="caution">
    <text evidence="1">The sequence shown here is derived from an EMBL/GenBank/DDBJ whole genome shotgun (WGS) entry which is preliminary data.</text>
</comment>
<dbReference type="Proteomes" id="UP000315312">
    <property type="component" value="Unassembled WGS sequence"/>
</dbReference>
<evidence type="ECO:0000313" key="2">
    <source>
        <dbReference type="Proteomes" id="UP000315312"/>
    </source>
</evidence>
<accession>A0A562KAA3</accession>
<protein>
    <submittedName>
        <fullName evidence="1">Uncharacterized protein</fullName>
    </submittedName>
</protein>
<proteinExistence type="predicted"/>
<reference evidence="1 2" key="1">
    <citation type="journal article" date="2015" name="Stand. Genomic Sci.">
        <title>Genomic Encyclopedia of Bacterial and Archaeal Type Strains, Phase III: the genomes of soil and plant-associated and newly described type strains.</title>
        <authorList>
            <person name="Whitman W.B."/>
            <person name="Woyke T."/>
            <person name="Klenk H.P."/>
            <person name="Zhou Y."/>
            <person name="Lilburn T.G."/>
            <person name="Beck B.J."/>
            <person name="De Vos P."/>
            <person name="Vandamme P."/>
            <person name="Eisen J.A."/>
            <person name="Garrity G."/>
            <person name="Hugenholtz P."/>
            <person name="Kyrpides N.C."/>
        </authorList>
    </citation>
    <scope>NUCLEOTIDE SEQUENCE [LARGE SCALE GENOMIC DNA]</scope>
    <source>
        <strain evidence="1 2">CGMCC 1.6844</strain>
    </source>
</reference>
<keyword evidence="2" id="KW-1185">Reference proteome</keyword>
<evidence type="ECO:0000313" key="1">
    <source>
        <dbReference type="EMBL" id="TWH92359.1"/>
    </source>
</evidence>
<dbReference type="EMBL" id="VLKM01000012">
    <property type="protein sequence ID" value="TWH92359.1"/>
    <property type="molecule type" value="Genomic_DNA"/>
</dbReference>
<name>A0A562KAA3_9FLAO</name>
<organism evidence="1 2">
    <name type="scientific">Flavobacterium cheniae</name>
    <dbReference type="NCBI Taxonomy" id="295428"/>
    <lineage>
        <taxon>Bacteria</taxon>
        <taxon>Pseudomonadati</taxon>
        <taxon>Bacteroidota</taxon>
        <taxon>Flavobacteriia</taxon>
        <taxon>Flavobacteriales</taxon>
        <taxon>Flavobacteriaceae</taxon>
        <taxon>Flavobacterium</taxon>
    </lineage>
</organism>
<gene>
    <name evidence="1" type="ORF">IP97_02400</name>
</gene>